<dbReference type="Proteomes" id="UP001372338">
    <property type="component" value="Unassembled WGS sequence"/>
</dbReference>
<protein>
    <submittedName>
        <fullName evidence="2">Uncharacterized protein</fullName>
    </submittedName>
</protein>
<evidence type="ECO:0000313" key="2">
    <source>
        <dbReference type="EMBL" id="KAK7256412.1"/>
    </source>
</evidence>
<organism evidence="2 3">
    <name type="scientific">Crotalaria pallida</name>
    <name type="common">Smooth rattlebox</name>
    <name type="synonym">Crotalaria striata</name>
    <dbReference type="NCBI Taxonomy" id="3830"/>
    <lineage>
        <taxon>Eukaryota</taxon>
        <taxon>Viridiplantae</taxon>
        <taxon>Streptophyta</taxon>
        <taxon>Embryophyta</taxon>
        <taxon>Tracheophyta</taxon>
        <taxon>Spermatophyta</taxon>
        <taxon>Magnoliopsida</taxon>
        <taxon>eudicotyledons</taxon>
        <taxon>Gunneridae</taxon>
        <taxon>Pentapetalae</taxon>
        <taxon>rosids</taxon>
        <taxon>fabids</taxon>
        <taxon>Fabales</taxon>
        <taxon>Fabaceae</taxon>
        <taxon>Papilionoideae</taxon>
        <taxon>50 kb inversion clade</taxon>
        <taxon>genistoids sensu lato</taxon>
        <taxon>core genistoids</taxon>
        <taxon>Crotalarieae</taxon>
        <taxon>Crotalaria</taxon>
    </lineage>
</organism>
<reference evidence="2 3" key="1">
    <citation type="submission" date="2024-01" db="EMBL/GenBank/DDBJ databases">
        <title>The genomes of 5 underutilized Papilionoideae crops provide insights into root nodulation and disease resistanc.</title>
        <authorList>
            <person name="Yuan L."/>
        </authorList>
    </citation>
    <scope>NUCLEOTIDE SEQUENCE [LARGE SCALE GENOMIC DNA]</scope>
    <source>
        <strain evidence="2">ZHUSHIDOU_FW_LH</strain>
        <tissue evidence="2">Leaf</tissue>
    </source>
</reference>
<name>A0AAN9EFA0_CROPI</name>
<dbReference type="Pfam" id="PF10561">
    <property type="entry name" value="C2orf69"/>
    <property type="match status" value="1"/>
</dbReference>
<dbReference type="PANTHER" id="PTHR31296:SF1">
    <property type="entry name" value="MITOCHONDRIAL PROTEIN C2ORF69"/>
    <property type="match status" value="1"/>
</dbReference>
<dbReference type="GO" id="GO:0005739">
    <property type="term" value="C:mitochondrion"/>
    <property type="evidence" value="ECO:0007669"/>
    <property type="project" value="TreeGrafter"/>
</dbReference>
<proteinExistence type="predicted"/>
<evidence type="ECO:0000313" key="3">
    <source>
        <dbReference type="Proteomes" id="UP001372338"/>
    </source>
</evidence>
<dbReference type="PANTHER" id="PTHR31296">
    <property type="entry name" value="UPF0565 PROTEIN C2ORF69"/>
    <property type="match status" value="1"/>
</dbReference>
<feature type="compositionally biased region" description="Acidic residues" evidence="1">
    <location>
        <begin position="403"/>
        <end position="413"/>
    </location>
</feature>
<dbReference type="EMBL" id="JAYWIO010000006">
    <property type="protein sequence ID" value="KAK7256412.1"/>
    <property type="molecule type" value="Genomic_DNA"/>
</dbReference>
<evidence type="ECO:0000256" key="1">
    <source>
        <dbReference type="SAM" id="MobiDB-lite"/>
    </source>
</evidence>
<dbReference type="AlphaFoldDB" id="A0AAN9EFA0"/>
<accession>A0AAN9EFA0</accession>
<dbReference type="InterPro" id="IPR018881">
    <property type="entry name" value="C2orf69_mit"/>
</dbReference>
<feature type="region of interest" description="Disordered" evidence="1">
    <location>
        <begin position="397"/>
        <end position="420"/>
    </location>
</feature>
<comment type="caution">
    <text evidence="2">The sequence shown here is derived from an EMBL/GenBank/DDBJ whole genome shotgun (WGS) entry which is preliminary data.</text>
</comment>
<sequence>MQLGSASPVSSSPSLPTFLPLRHSPLCHRPPPPKFAAAYLLLFPCACCGDVEALKKLCADLYMDRWSGILRVPLHPNSRTHHRVGASLCLSPGTRTLTVPSANAIFFCGDRVEGTGNPVIERLSNLQKLSEILVSKFGSFINTWVIEASVYNGPFAVFKDFIPSVNQYGEPRSYHPIGFPASTSAVSLLLNCLEEVKKVISGRQIEAHTGSTPSSRFSHPKTFILGFSKGGTVLNQLVTELGFTDIGSNVNSPHVEQAIDRKFSTREEMDIVPKTKESLLNSITEIHYVDVGLNSSGAYLTDPDVFERISKRLIQGAPQVGFVLHGTPRQWSDKRRYWIRDEKDKMLHLLESEAHKNGGKLQVHERYYFADKSPDMQMHFEVIESLDFKAPGMTKGGIRLEDDPMDDEVEENPIEWPAEN</sequence>
<keyword evidence="3" id="KW-1185">Reference proteome</keyword>
<gene>
    <name evidence="2" type="ORF">RIF29_29858</name>
</gene>